<sequence length="158" mass="18098">MLYKLFTKLILMRISRALDDAQPPEQAGFRQRFSCVDHIRSVAMFIKVCREYYLVKTNAILSALVDQGVDSSYIITLAVCYCHCSTTVQLFRRPFVIPIEKGVKLGDKLFTAESQWVMMSLNWDEKGIHVDGKFLSNLRFAEDIVIFAESTTEAETML</sequence>
<evidence type="ECO:0000256" key="1">
    <source>
        <dbReference type="SAM" id="SignalP"/>
    </source>
</evidence>
<protein>
    <submittedName>
        <fullName evidence="4">Reverse transcriptase domain-containing protein</fullName>
    </submittedName>
</protein>
<proteinExistence type="predicted"/>
<dbReference type="OMA" id="PHCLANA"/>
<dbReference type="Proteomes" id="UP000271162">
    <property type="component" value="Unassembled WGS sequence"/>
</dbReference>
<organism evidence="4">
    <name type="scientific">Nippostrongylus brasiliensis</name>
    <name type="common">Rat hookworm</name>
    <dbReference type="NCBI Taxonomy" id="27835"/>
    <lineage>
        <taxon>Eukaryota</taxon>
        <taxon>Metazoa</taxon>
        <taxon>Ecdysozoa</taxon>
        <taxon>Nematoda</taxon>
        <taxon>Chromadorea</taxon>
        <taxon>Rhabditida</taxon>
        <taxon>Rhabditina</taxon>
        <taxon>Rhabditomorpha</taxon>
        <taxon>Strongyloidea</taxon>
        <taxon>Heligmosomidae</taxon>
        <taxon>Nippostrongylus</taxon>
    </lineage>
</organism>
<dbReference type="WBParaSite" id="NBR_0002176801-mRNA-1">
    <property type="protein sequence ID" value="NBR_0002176801-mRNA-1"/>
    <property type="gene ID" value="NBR_0002176801"/>
</dbReference>
<gene>
    <name evidence="2" type="ORF">NBR_LOCUS21770</name>
</gene>
<dbReference type="EMBL" id="UYSL01026832">
    <property type="protein sequence ID" value="VDL86048.1"/>
    <property type="molecule type" value="Genomic_DNA"/>
</dbReference>
<feature type="chain" id="PRO_5043126095" evidence="1">
    <location>
        <begin position="18"/>
        <end position="158"/>
    </location>
</feature>
<name>A0A0N4YWZ6_NIPBR</name>
<keyword evidence="3" id="KW-1185">Reference proteome</keyword>
<accession>A0A0N4YWZ6</accession>
<reference evidence="2 3" key="2">
    <citation type="submission" date="2018-11" db="EMBL/GenBank/DDBJ databases">
        <authorList>
            <consortium name="Pathogen Informatics"/>
        </authorList>
    </citation>
    <scope>NUCLEOTIDE SEQUENCE [LARGE SCALE GENOMIC DNA]</scope>
</reference>
<feature type="signal peptide" evidence="1">
    <location>
        <begin position="1"/>
        <end position="17"/>
    </location>
</feature>
<keyword evidence="1" id="KW-0732">Signal</keyword>
<evidence type="ECO:0000313" key="2">
    <source>
        <dbReference type="EMBL" id="VDL86048.1"/>
    </source>
</evidence>
<reference evidence="4" key="1">
    <citation type="submission" date="2017-02" db="UniProtKB">
        <authorList>
            <consortium name="WormBaseParasite"/>
        </authorList>
    </citation>
    <scope>IDENTIFICATION</scope>
</reference>
<evidence type="ECO:0000313" key="3">
    <source>
        <dbReference type="Proteomes" id="UP000271162"/>
    </source>
</evidence>
<dbReference type="STRING" id="27835.A0A0N4YWZ6"/>
<dbReference type="AlphaFoldDB" id="A0A0N4YWZ6"/>
<evidence type="ECO:0000313" key="4">
    <source>
        <dbReference type="WBParaSite" id="NBR_0002176801-mRNA-1"/>
    </source>
</evidence>